<protein>
    <recommendedName>
        <fullName evidence="1">non-specific serine/threonine protein kinase</fullName>
        <ecNumber evidence="1">2.7.11.1</ecNumber>
    </recommendedName>
</protein>
<keyword evidence="13" id="KW-1185">Reference proteome</keyword>
<name>A0AAV5T3D4_9BILA</name>
<evidence type="ECO:0000256" key="10">
    <source>
        <dbReference type="SAM" id="MobiDB-lite"/>
    </source>
</evidence>
<evidence type="ECO:0000256" key="8">
    <source>
        <dbReference type="ARBA" id="ARBA00048679"/>
    </source>
</evidence>
<dbReference type="InterPro" id="IPR000719">
    <property type="entry name" value="Prot_kinase_dom"/>
</dbReference>
<dbReference type="Gene3D" id="3.30.200.20">
    <property type="entry name" value="Phosphorylase Kinase, domain 1"/>
    <property type="match status" value="1"/>
</dbReference>
<keyword evidence="6 9" id="KW-0067">ATP-binding</keyword>
<evidence type="ECO:0000256" key="3">
    <source>
        <dbReference type="ARBA" id="ARBA00022679"/>
    </source>
</evidence>
<evidence type="ECO:0000313" key="12">
    <source>
        <dbReference type="EMBL" id="GMS87039.1"/>
    </source>
</evidence>
<evidence type="ECO:0000313" key="13">
    <source>
        <dbReference type="Proteomes" id="UP001432027"/>
    </source>
</evidence>
<dbReference type="GO" id="GO:0005634">
    <property type="term" value="C:nucleus"/>
    <property type="evidence" value="ECO:0007669"/>
    <property type="project" value="TreeGrafter"/>
</dbReference>
<evidence type="ECO:0000256" key="2">
    <source>
        <dbReference type="ARBA" id="ARBA00022527"/>
    </source>
</evidence>
<feature type="compositionally biased region" description="Basic residues" evidence="10">
    <location>
        <begin position="27"/>
        <end position="53"/>
    </location>
</feature>
<comment type="catalytic activity">
    <reaction evidence="8">
        <text>L-seryl-[protein] + ATP = O-phospho-L-seryl-[protein] + ADP + H(+)</text>
        <dbReference type="Rhea" id="RHEA:17989"/>
        <dbReference type="Rhea" id="RHEA-COMP:9863"/>
        <dbReference type="Rhea" id="RHEA-COMP:11604"/>
        <dbReference type="ChEBI" id="CHEBI:15378"/>
        <dbReference type="ChEBI" id="CHEBI:29999"/>
        <dbReference type="ChEBI" id="CHEBI:30616"/>
        <dbReference type="ChEBI" id="CHEBI:83421"/>
        <dbReference type="ChEBI" id="CHEBI:456216"/>
        <dbReference type="EC" id="2.7.11.1"/>
    </reaction>
</comment>
<dbReference type="FunFam" id="3.30.200.20:FF:000770">
    <property type="entry name" value="SRSF protein kinase 2"/>
    <property type="match status" value="1"/>
</dbReference>
<dbReference type="EMBL" id="BTSX01000002">
    <property type="protein sequence ID" value="GMS87039.1"/>
    <property type="molecule type" value="Genomic_DNA"/>
</dbReference>
<evidence type="ECO:0000256" key="4">
    <source>
        <dbReference type="ARBA" id="ARBA00022741"/>
    </source>
</evidence>
<sequence length="509" mass="57262">SMSGTVKMAKKRGASSQSAPKGQPSAKKAKREPKKSTAKAQSKKKSTPKKKSTAKSNQLTTATGYAHHLSKYHNTTLKKNGIYLVCGCGTEVRTRSVDPNHKDCDNATFTLHHETKDTPQCTICSVSSLYYFLNAFSGSTKFSASLMQLNLYLVCACGKKVCSHRMKYKHTNQCNGLKFTLHNLADDEEEEENEGEEEIEDEESEERLNEDEDVDVETVGSAEPHSDEEINHKCVFFSKFLSTLIFRYEVVRKLGWGVFSTVWLCKQVDTKRKVALKIVKSAQVCIETADDEIELLHSIKDGDSSDPHRDKVVQLLDSFSTSGVNGDHVCMVFEPLEWNLLKLIQAHNTGIETGEVKVIIRQVLEGLDYMHTKCQIIHSDIKPENILVTMIDHETYEVKIADLGNACYINNHQMDNIQTPEYRSPEVVVRKSPEVVVRNGYGTAADIWSTACVAFELATGEYLFMAKEANYTQDEDLLEKITKVLGPIPANAYKTGANWDEYFDEVRWL</sequence>
<dbReference type="Gene3D" id="1.10.510.10">
    <property type="entry name" value="Transferase(Phosphotransferase) domain 1"/>
    <property type="match status" value="1"/>
</dbReference>
<dbReference type="InterPro" id="IPR017441">
    <property type="entry name" value="Protein_kinase_ATP_BS"/>
</dbReference>
<keyword evidence="4 9" id="KW-0547">Nucleotide-binding</keyword>
<dbReference type="SMART" id="SM00220">
    <property type="entry name" value="S_TKc"/>
    <property type="match status" value="1"/>
</dbReference>
<dbReference type="AlphaFoldDB" id="A0AAV5T3D4"/>
<reference evidence="12" key="1">
    <citation type="submission" date="2023-10" db="EMBL/GenBank/DDBJ databases">
        <title>Genome assembly of Pristionchus species.</title>
        <authorList>
            <person name="Yoshida K."/>
            <person name="Sommer R.J."/>
        </authorList>
    </citation>
    <scope>NUCLEOTIDE SEQUENCE</scope>
    <source>
        <strain evidence="12">RS0144</strain>
    </source>
</reference>
<feature type="binding site" evidence="9">
    <location>
        <position position="277"/>
    </location>
    <ligand>
        <name>ATP</name>
        <dbReference type="ChEBI" id="CHEBI:30616"/>
    </ligand>
</feature>
<feature type="non-terminal residue" evidence="12">
    <location>
        <position position="1"/>
    </location>
</feature>
<comment type="caution">
    <text evidence="12">The sequence shown here is derived from an EMBL/GenBank/DDBJ whole genome shotgun (WGS) entry which is preliminary data.</text>
</comment>
<evidence type="ECO:0000256" key="1">
    <source>
        <dbReference type="ARBA" id="ARBA00012513"/>
    </source>
</evidence>
<dbReference type="EC" id="2.7.11.1" evidence="1"/>
<feature type="compositionally biased region" description="Acidic residues" evidence="10">
    <location>
        <begin position="186"/>
        <end position="216"/>
    </location>
</feature>
<dbReference type="PROSITE" id="PS00108">
    <property type="entry name" value="PROTEIN_KINASE_ST"/>
    <property type="match status" value="1"/>
</dbReference>
<feature type="region of interest" description="Disordered" evidence="10">
    <location>
        <begin position="1"/>
        <end position="59"/>
    </location>
</feature>
<proteinExistence type="predicted"/>
<dbReference type="GO" id="GO:0005737">
    <property type="term" value="C:cytoplasm"/>
    <property type="evidence" value="ECO:0007669"/>
    <property type="project" value="TreeGrafter"/>
</dbReference>
<comment type="catalytic activity">
    <reaction evidence="7">
        <text>L-threonyl-[protein] + ATP = O-phospho-L-threonyl-[protein] + ADP + H(+)</text>
        <dbReference type="Rhea" id="RHEA:46608"/>
        <dbReference type="Rhea" id="RHEA-COMP:11060"/>
        <dbReference type="Rhea" id="RHEA-COMP:11605"/>
        <dbReference type="ChEBI" id="CHEBI:15378"/>
        <dbReference type="ChEBI" id="CHEBI:30013"/>
        <dbReference type="ChEBI" id="CHEBI:30616"/>
        <dbReference type="ChEBI" id="CHEBI:61977"/>
        <dbReference type="ChEBI" id="CHEBI:456216"/>
        <dbReference type="EC" id="2.7.11.1"/>
    </reaction>
</comment>
<dbReference type="PROSITE" id="PS00107">
    <property type="entry name" value="PROTEIN_KINASE_ATP"/>
    <property type="match status" value="1"/>
</dbReference>
<dbReference type="GO" id="GO:0005524">
    <property type="term" value="F:ATP binding"/>
    <property type="evidence" value="ECO:0007669"/>
    <property type="project" value="UniProtKB-UniRule"/>
</dbReference>
<dbReference type="GO" id="GO:0000245">
    <property type="term" value="P:spliceosomal complex assembly"/>
    <property type="evidence" value="ECO:0007669"/>
    <property type="project" value="TreeGrafter"/>
</dbReference>
<accession>A0AAV5T3D4</accession>
<evidence type="ECO:0000256" key="9">
    <source>
        <dbReference type="PROSITE-ProRule" id="PRU10141"/>
    </source>
</evidence>
<organism evidence="12 13">
    <name type="scientific">Pristionchus entomophagus</name>
    <dbReference type="NCBI Taxonomy" id="358040"/>
    <lineage>
        <taxon>Eukaryota</taxon>
        <taxon>Metazoa</taxon>
        <taxon>Ecdysozoa</taxon>
        <taxon>Nematoda</taxon>
        <taxon>Chromadorea</taxon>
        <taxon>Rhabditida</taxon>
        <taxon>Rhabditina</taxon>
        <taxon>Diplogasteromorpha</taxon>
        <taxon>Diplogasteroidea</taxon>
        <taxon>Neodiplogasteridae</taxon>
        <taxon>Pristionchus</taxon>
    </lineage>
</organism>
<evidence type="ECO:0000256" key="6">
    <source>
        <dbReference type="ARBA" id="ARBA00022840"/>
    </source>
</evidence>
<gene>
    <name evidence="12" type="ORF">PENTCL1PPCAC_9214</name>
</gene>
<dbReference type="Pfam" id="PF00069">
    <property type="entry name" value="Pkinase"/>
    <property type="match status" value="1"/>
</dbReference>
<dbReference type="InterPro" id="IPR008271">
    <property type="entry name" value="Ser/Thr_kinase_AS"/>
</dbReference>
<feature type="domain" description="Protein kinase" evidence="11">
    <location>
        <begin position="248"/>
        <end position="509"/>
    </location>
</feature>
<evidence type="ECO:0000256" key="5">
    <source>
        <dbReference type="ARBA" id="ARBA00022777"/>
    </source>
</evidence>
<evidence type="ECO:0000256" key="7">
    <source>
        <dbReference type="ARBA" id="ARBA00047899"/>
    </source>
</evidence>
<dbReference type="GO" id="GO:0050684">
    <property type="term" value="P:regulation of mRNA processing"/>
    <property type="evidence" value="ECO:0007669"/>
    <property type="project" value="TreeGrafter"/>
</dbReference>
<keyword evidence="3" id="KW-0808">Transferase</keyword>
<dbReference type="SUPFAM" id="SSF56112">
    <property type="entry name" value="Protein kinase-like (PK-like)"/>
    <property type="match status" value="1"/>
</dbReference>
<keyword evidence="2" id="KW-0723">Serine/threonine-protein kinase</keyword>
<evidence type="ECO:0000259" key="11">
    <source>
        <dbReference type="PROSITE" id="PS50011"/>
    </source>
</evidence>
<feature type="region of interest" description="Disordered" evidence="10">
    <location>
        <begin position="186"/>
        <end position="225"/>
    </location>
</feature>
<dbReference type="InterPro" id="IPR011009">
    <property type="entry name" value="Kinase-like_dom_sf"/>
</dbReference>
<dbReference type="PROSITE" id="PS50011">
    <property type="entry name" value="PROTEIN_KINASE_DOM"/>
    <property type="match status" value="1"/>
</dbReference>
<dbReference type="PANTHER" id="PTHR47634">
    <property type="entry name" value="PROTEIN KINASE DOMAIN-CONTAINING PROTEIN-RELATED"/>
    <property type="match status" value="1"/>
</dbReference>
<dbReference type="PANTHER" id="PTHR47634:SF9">
    <property type="entry name" value="PROTEIN KINASE DOMAIN-CONTAINING PROTEIN-RELATED"/>
    <property type="match status" value="1"/>
</dbReference>
<dbReference type="Proteomes" id="UP001432027">
    <property type="component" value="Unassembled WGS sequence"/>
</dbReference>
<dbReference type="GO" id="GO:0004674">
    <property type="term" value="F:protein serine/threonine kinase activity"/>
    <property type="evidence" value="ECO:0007669"/>
    <property type="project" value="UniProtKB-KW"/>
</dbReference>
<keyword evidence="5" id="KW-0418">Kinase</keyword>
<dbReference type="InterPro" id="IPR051334">
    <property type="entry name" value="SRPK"/>
</dbReference>